<dbReference type="Proteomes" id="UP000789860">
    <property type="component" value="Unassembled WGS sequence"/>
</dbReference>
<dbReference type="EMBL" id="CAJVPM010002424">
    <property type="protein sequence ID" value="CAG8486255.1"/>
    <property type="molecule type" value="Genomic_DNA"/>
</dbReference>
<proteinExistence type="predicted"/>
<name>A0ACA9KRH0_9GLOM</name>
<organism evidence="1 2">
    <name type="scientific">Scutellospora calospora</name>
    <dbReference type="NCBI Taxonomy" id="85575"/>
    <lineage>
        <taxon>Eukaryota</taxon>
        <taxon>Fungi</taxon>
        <taxon>Fungi incertae sedis</taxon>
        <taxon>Mucoromycota</taxon>
        <taxon>Glomeromycotina</taxon>
        <taxon>Glomeromycetes</taxon>
        <taxon>Diversisporales</taxon>
        <taxon>Gigasporaceae</taxon>
        <taxon>Scutellospora</taxon>
    </lineage>
</organism>
<evidence type="ECO:0000313" key="1">
    <source>
        <dbReference type="EMBL" id="CAG8486255.1"/>
    </source>
</evidence>
<sequence length="524" mass="59893">MACHINHALNAPRGWKYSKLNQSKIESVISRAQDAFLGKWKESYLKRLSFVDNDNTLTQDEKDEAKLNLTILKDRDNLLNRKGETYRCDTCDKLGYMIIWCHHCVADFLRDNASKWTSGNEYIDRQIYLAQMRGPIPEAIPEWIPYELLTNVSYLTQGGCASIYSATYNRGLYTRWEKATRTLSRGLIGFKVVLKKLNLNNEEVNLRDELEKHLYVSSVYDAIVRCYGVTRDPITKDYMLVLNKMRYDLRLVHRDLHPGNILRGRIDNNWYIADLGFTGHPNKAANQIIGNPRYIAPEIYTKREYSIKSDIYAFGMLLYYMITFKQPFAGLLHDDTLNLEVFIGTRPIIPDRIPKAYSSLMRRCWDVDPNKRPSTVKISKVLLLIASRIKQQDFVLQNAPSEADSEISQNVHEEMDSGISTVNSGYVIELISKDGTCAINFADKQHCLVLQNAPAETDSETLTENNENVIKLISNHDSCAISFADKQHGLVLQDVPAELDSEISLNTSVEVDSVNLTYKGDTNY</sequence>
<keyword evidence="2" id="KW-1185">Reference proteome</keyword>
<accession>A0ACA9KRH0</accession>
<evidence type="ECO:0000313" key="2">
    <source>
        <dbReference type="Proteomes" id="UP000789860"/>
    </source>
</evidence>
<reference evidence="1" key="1">
    <citation type="submission" date="2021-06" db="EMBL/GenBank/DDBJ databases">
        <authorList>
            <person name="Kallberg Y."/>
            <person name="Tangrot J."/>
            <person name="Rosling A."/>
        </authorList>
    </citation>
    <scope>NUCLEOTIDE SEQUENCE</scope>
    <source>
        <strain evidence="1">AU212A</strain>
    </source>
</reference>
<protein>
    <submittedName>
        <fullName evidence="1">11699_t:CDS:1</fullName>
    </submittedName>
</protein>
<gene>
    <name evidence="1" type="ORF">SCALOS_LOCUS2644</name>
</gene>
<comment type="caution">
    <text evidence="1">The sequence shown here is derived from an EMBL/GenBank/DDBJ whole genome shotgun (WGS) entry which is preliminary data.</text>
</comment>